<dbReference type="GO" id="GO:0005815">
    <property type="term" value="C:microtubule organizing center"/>
    <property type="evidence" value="ECO:0007669"/>
    <property type="project" value="TreeGrafter"/>
</dbReference>
<dbReference type="OrthoDB" id="2129491at2759"/>
<evidence type="ECO:0000256" key="4">
    <source>
        <dbReference type="SAM" id="MobiDB-lite"/>
    </source>
</evidence>
<dbReference type="GO" id="GO:0031122">
    <property type="term" value="P:cytoplasmic microtubule organization"/>
    <property type="evidence" value="ECO:0007669"/>
    <property type="project" value="TreeGrafter"/>
</dbReference>
<evidence type="ECO:0000256" key="3">
    <source>
        <dbReference type="ARBA" id="ARBA00023054"/>
    </source>
</evidence>
<dbReference type="InterPro" id="IPR036872">
    <property type="entry name" value="CH_dom_sf"/>
</dbReference>
<feature type="region of interest" description="Disordered" evidence="4">
    <location>
        <begin position="222"/>
        <end position="245"/>
    </location>
</feature>
<evidence type="ECO:0000256" key="2">
    <source>
        <dbReference type="ARBA" id="ARBA00022490"/>
    </source>
</evidence>
<proteinExistence type="predicted"/>
<dbReference type="AlphaFoldDB" id="A0A6A1LZ68"/>
<feature type="region of interest" description="Disordered" evidence="4">
    <location>
        <begin position="162"/>
        <end position="181"/>
    </location>
</feature>
<dbReference type="Pfam" id="PF19047">
    <property type="entry name" value="HOOK_N"/>
    <property type="match status" value="1"/>
</dbReference>
<feature type="compositionally biased region" description="Basic and acidic residues" evidence="4">
    <location>
        <begin position="169"/>
        <end position="181"/>
    </location>
</feature>
<dbReference type="VEuPathDB" id="FungiDB:TRICI_002329"/>
<evidence type="ECO:0000313" key="7">
    <source>
        <dbReference type="Proteomes" id="UP000761534"/>
    </source>
</evidence>
<keyword evidence="2" id="KW-0963">Cytoplasm</keyword>
<name>A0A6A1LZ68_9ASCO</name>
<protein>
    <recommendedName>
        <fullName evidence="5">HOOK N-terminal domain-containing protein</fullName>
    </recommendedName>
</protein>
<feature type="domain" description="HOOK N-terminal" evidence="5">
    <location>
        <begin position="20"/>
        <end position="152"/>
    </location>
</feature>
<feature type="compositionally biased region" description="Basic and acidic residues" evidence="4">
    <location>
        <begin position="337"/>
        <end position="358"/>
    </location>
</feature>
<dbReference type="PANTHER" id="PTHR18947">
    <property type="entry name" value="HOOK PROTEINS"/>
    <property type="match status" value="1"/>
</dbReference>
<dbReference type="CDD" id="cd22211">
    <property type="entry name" value="HkD_SF"/>
    <property type="match status" value="1"/>
</dbReference>
<dbReference type="PANTHER" id="PTHR18947:SF28">
    <property type="entry name" value="GIRDIN, ISOFORM A"/>
    <property type="match status" value="1"/>
</dbReference>
<comment type="subcellular location">
    <subcellularLocation>
        <location evidence="1">Cytoplasm</location>
    </subcellularLocation>
</comment>
<dbReference type="GO" id="GO:0030705">
    <property type="term" value="P:cytoskeleton-dependent intracellular transport"/>
    <property type="evidence" value="ECO:0007669"/>
    <property type="project" value="InterPro"/>
</dbReference>
<reference evidence="6" key="1">
    <citation type="journal article" date="2019" name="G3 (Bethesda)">
        <title>Genome Assemblies of Two Rare Opportunistic Yeast Pathogens: Diutina rugosa (syn. Candida rugosa) and Trichomonascus ciferrii (syn. Candida ciferrii).</title>
        <authorList>
            <person name="Mixao V."/>
            <person name="Saus E."/>
            <person name="Hansen A.P."/>
            <person name="Lass-Florl C."/>
            <person name="Gabaldon T."/>
        </authorList>
    </citation>
    <scope>NUCLEOTIDE SEQUENCE</scope>
    <source>
        <strain evidence="6">CBS 4856</strain>
    </source>
</reference>
<organism evidence="6 7">
    <name type="scientific">Trichomonascus ciferrii</name>
    <dbReference type="NCBI Taxonomy" id="44093"/>
    <lineage>
        <taxon>Eukaryota</taxon>
        <taxon>Fungi</taxon>
        <taxon>Dikarya</taxon>
        <taxon>Ascomycota</taxon>
        <taxon>Saccharomycotina</taxon>
        <taxon>Dipodascomycetes</taxon>
        <taxon>Dipodascales</taxon>
        <taxon>Trichomonascaceae</taxon>
        <taxon>Trichomonascus</taxon>
        <taxon>Trichomonascus ciferrii complex</taxon>
    </lineage>
</organism>
<dbReference type="InterPro" id="IPR043936">
    <property type="entry name" value="HOOK_N"/>
</dbReference>
<gene>
    <name evidence="6" type="ORF">TRICI_002329</name>
</gene>
<keyword evidence="3" id="KW-0175">Coiled coil</keyword>
<evidence type="ECO:0000259" key="5">
    <source>
        <dbReference type="Pfam" id="PF19047"/>
    </source>
</evidence>
<feature type="compositionally biased region" description="Polar residues" evidence="4">
    <location>
        <begin position="235"/>
        <end position="245"/>
    </location>
</feature>
<dbReference type="GO" id="GO:0005737">
    <property type="term" value="C:cytoplasm"/>
    <property type="evidence" value="ECO:0007669"/>
    <property type="project" value="UniProtKB-SubCell"/>
</dbReference>
<evidence type="ECO:0000313" key="6">
    <source>
        <dbReference type="EMBL" id="KAA8915523.1"/>
    </source>
</evidence>
<dbReference type="Gene3D" id="1.10.418.10">
    <property type="entry name" value="Calponin-like domain"/>
    <property type="match status" value="1"/>
</dbReference>
<comment type="caution">
    <text evidence="6">The sequence shown here is derived from an EMBL/GenBank/DDBJ whole genome shotgun (WGS) entry which is preliminary data.</text>
</comment>
<feature type="region of interest" description="Disordered" evidence="4">
    <location>
        <begin position="337"/>
        <end position="369"/>
    </location>
</feature>
<sequence>MDPTFEAIIAWSEHAPVVESLTPLATPFILNEMLKEIDPNFFTYEELNKPLPSNHVVVKNASSREFLKQLHQLKCVLASIERYYRLTTGRRLPEDELPNLVHLATDKLDSEIVKLVKLIMVTAVICEDRKELFINRIQQLEPDVQTTIMHIIGPVLAEEFGDAESPSLKSEEPTEDDGMHSTVKREIALEEEIARLLSERENGEMLRNQINELKTQNEQLQQRLEHQDGDGDELSGTTNSNDISRSNAVDRSELEVYIIELETQVRDLQSKTDQDELTIRQLSESLTKSSDNHTAELQALKDKLRESEHVCQRLQNVEKVADRYKRKLQDQSDLERQIETLERENSKLRNKLTDDHTNENNNDDNEDDDDENIAVKLHKAQQKLSSLEINAHKSQSLADERQQKIQSLQSQLEKLSNSDDIPLQSIKNAHAIYNNPELVQRQPEVNEIKELLSNTDENYDTLISNYTQLVLDKKHLQQSVQNLTTELELISGAWYSLASRIQQQNVAVTKKIYQSPKGWLSKQRQALDRIF</sequence>
<dbReference type="GO" id="GO:0051959">
    <property type="term" value="F:dynein light intermediate chain binding"/>
    <property type="evidence" value="ECO:0007669"/>
    <property type="project" value="TreeGrafter"/>
</dbReference>
<dbReference type="GO" id="GO:0008017">
    <property type="term" value="F:microtubule binding"/>
    <property type="evidence" value="ECO:0007669"/>
    <property type="project" value="TreeGrafter"/>
</dbReference>
<accession>A0A6A1LZ68</accession>
<dbReference type="SUPFAM" id="SSF116907">
    <property type="entry name" value="Hook domain"/>
    <property type="match status" value="1"/>
</dbReference>
<keyword evidence="7" id="KW-1185">Reference proteome</keyword>
<evidence type="ECO:0000256" key="1">
    <source>
        <dbReference type="ARBA" id="ARBA00004496"/>
    </source>
</evidence>
<dbReference type="Proteomes" id="UP000761534">
    <property type="component" value="Unassembled WGS sequence"/>
</dbReference>
<dbReference type="EMBL" id="SWFS01000160">
    <property type="protein sequence ID" value="KAA8915523.1"/>
    <property type="molecule type" value="Genomic_DNA"/>
</dbReference>